<keyword evidence="2" id="KW-0496">Mitochondrion</keyword>
<accession>A0A7T0Q532</accession>
<keyword evidence="1" id="KW-0812">Transmembrane</keyword>
<protein>
    <submittedName>
        <fullName evidence="2">Uncharacterized protein</fullName>
    </submittedName>
</protein>
<dbReference type="EMBL" id="MT471315">
    <property type="protein sequence ID" value="QPL15890.1"/>
    <property type="molecule type" value="Genomic_DNA"/>
</dbReference>
<name>A0A7T0Q532_9SPIT</name>
<evidence type="ECO:0000256" key="1">
    <source>
        <dbReference type="SAM" id="Phobius"/>
    </source>
</evidence>
<keyword evidence="1" id="KW-0472">Membrane</keyword>
<evidence type="ECO:0000313" key="2">
    <source>
        <dbReference type="EMBL" id="QPL15890.1"/>
    </source>
</evidence>
<reference evidence="2" key="1">
    <citation type="submission" date="2020-05" db="EMBL/GenBank/DDBJ databases">
        <title>Characterization and comparative analysis of mitochondrial genomes of the highly differentiated ciliated protists shed light on the diversity and evolution of the linear molecular architecture.</title>
        <authorList>
            <person name="Zhang T."/>
            <person name="Li C."/>
            <person name="Zhang X."/>
            <person name="Wang C."/>
            <person name="Roger A.J."/>
            <person name="Song W."/>
            <person name="Gao F."/>
        </authorList>
    </citation>
    <scope>NUCLEOTIDE SEQUENCE</scope>
</reference>
<organism evidence="2">
    <name type="scientific">Strombidium sp</name>
    <dbReference type="NCBI Taxonomy" id="181122"/>
    <lineage>
        <taxon>Eukaryota</taxon>
        <taxon>Sar</taxon>
        <taxon>Alveolata</taxon>
        <taxon>Ciliophora</taxon>
        <taxon>Intramacronucleata</taxon>
        <taxon>Spirotrichea</taxon>
        <taxon>Oligotrichia</taxon>
        <taxon>Strombidiidae</taxon>
        <taxon>Strombidium</taxon>
    </lineage>
</organism>
<sequence>MKSAYRLFFIFLWSHLEPFLYKLWIYIVLYLLKKEYRLRWKLYFKFKIDKFYLFQIRCIQKILKFERYIYRKMFDFDRWYAWTIYFWTKSSKTLDVLWISLFWILYYFMYLINLINIKFSVVLFIILSFMFKSINFFKRESEVFYLDDNTYRGINFYRREEELFYWYNKKIINGWI</sequence>
<proteinExistence type="predicted"/>
<geneLocation type="mitochondrion" evidence="2"/>
<keyword evidence="1" id="KW-1133">Transmembrane helix</keyword>
<gene>
    <name evidence="2" type="primary">orf_s2</name>
</gene>
<feature type="transmembrane region" description="Helical" evidence="1">
    <location>
        <begin position="6"/>
        <end position="32"/>
    </location>
</feature>
<dbReference type="AlphaFoldDB" id="A0A7T0Q532"/>